<dbReference type="SUPFAM" id="SSF82679">
    <property type="entry name" value="N-utilization substance G protein NusG, N-terminal domain"/>
    <property type="match status" value="1"/>
</dbReference>
<protein>
    <submittedName>
        <fullName evidence="5">Transcription termination/antitermination NusG family protein</fullName>
    </submittedName>
</protein>
<dbReference type="Gene3D" id="3.30.70.940">
    <property type="entry name" value="NusG, N-terminal domain"/>
    <property type="match status" value="1"/>
</dbReference>
<accession>A0AA95H8W7</accession>
<dbReference type="GO" id="GO:0006354">
    <property type="term" value="P:DNA-templated transcription elongation"/>
    <property type="evidence" value="ECO:0007669"/>
    <property type="project" value="InterPro"/>
</dbReference>
<sequence>MSTSSARAWFLLTSKPHKDELAHTQLLNQGYEVYRPLAKRLKKRNGKMIRTVESLFPRYLFIHLDNGINDNWTSIRYTYGVSDFVRFGKQSLPKPVPNHIIANLQDQEETLGERLIDLERFHKGDQVLIKDGPYKNLLAIFQQYEGEQRVMLLLNLLHTETRLTTDTINIERY</sequence>
<evidence type="ECO:0000259" key="4">
    <source>
        <dbReference type="SMART" id="SM00738"/>
    </source>
</evidence>
<dbReference type="PANTHER" id="PTHR30265:SF7">
    <property type="entry name" value="TRANSCRIPTION ANTITERMINATION PROTEIN RFAH"/>
    <property type="match status" value="1"/>
</dbReference>
<dbReference type="CDD" id="cd09892">
    <property type="entry name" value="NGN_SP_RfaH"/>
    <property type="match status" value="1"/>
</dbReference>
<dbReference type="InterPro" id="IPR036735">
    <property type="entry name" value="NGN_dom_sf"/>
</dbReference>
<evidence type="ECO:0000313" key="5">
    <source>
        <dbReference type="EMBL" id="WGZ90454.1"/>
    </source>
</evidence>
<dbReference type="InterPro" id="IPR006645">
    <property type="entry name" value="NGN-like_dom"/>
</dbReference>
<reference evidence="5" key="2">
    <citation type="submission" date="2023-04" db="EMBL/GenBank/DDBJ databases">
        <authorList>
            <person name="Beletskiy A.V."/>
            <person name="Mardanov A.V."/>
            <person name="Ravin N.V."/>
        </authorList>
    </citation>
    <scope>NUCLEOTIDE SEQUENCE</scope>
    <source>
        <strain evidence="5">GKL-01</strain>
    </source>
</reference>
<dbReference type="Pfam" id="PF02357">
    <property type="entry name" value="NusG"/>
    <property type="match status" value="1"/>
</dbReference>
<dbReference type="AlphaFoldDB" id="A0AA95H8W7"/>
<dbReference type="EMBL" id="CP124755">
    <property type="protein sequence ID" value="WGZ90454.1"/>
    <property type="molecule type" value="Genomic_DNA"/>
</dbReference>
<keyword evidence="3" id="KW-0804">Transcription</keyword>
<keyword evidence="2" id="KW-0805">Transcription regulation</keyword>
<feature type="domain" description="NusG-like N-terminal" evidence="4">
    <location>
        <begin position="6"/>
        <end position="108"/>
    </location>
</feature>
<evidence type="ECO:0000256" key="2">
    <source>
        <dbReference type="ARBA" id="ARBA00023015"/>
    </source>
</evidence>
<dbReference type="GO" id="GO:0031564">
    <property type="term" value="P:transcription antitermination"/>
    <property type="evidence" value="ECO:0007669"/>
    <property type="project" value="UniProtKB-KW"/>
</dbReference>
<dbReference type="SUPFAM" id="SSF50104">
    <property type="entry name" value="Translation proteins SH3-like domain"/>
    <property type="match status" value="1"/>
</dbReference>
<name>A0AA95H8W7_9GAMM</name>
<reference evidence="5" key="1">
    <citation type="journal article" date="2023" name="Int. J. Mol. Sci.">
        <title>Metagenomics Revealed a New Genus 'Candidatus Thiocaldithrix dubininis' gen. nov., sp. nov. and a New Species 'Candidatus Thiothrix putei' sp. nov. in the Family Thiotrichaceae, Some Members of Which Have Traits of Both Na+- and H+-Motive Energetics.</title>
        <authorList>
            <person name="Ravin N.V."/>
            <person name="Muntyan M.S."/>
            <person name="Smolyakov D.D."/>
            <person name="Rudenko T.S."/>
            <person name="Beletsky A.V."/>
            <person name="Mardanov A.V."/>
            <person name="Grabovich M.Y."/>
        </authorList>
    </citation>
    <scope>NUCLEOTIDE SEQUENCE</scope>
    <source>
        <strain evidence="5">GKL-01</strain>
    </source>
</reference>
<organism evidence="5">
    <name type="scientific">Candidatus Thiocaldithrix dubininis</name>
    <dbReference type="NCBI Taxonomy" id="3080823"/>
    <lineage>
        <taxon>Bacteria</taxon>
        <taxon>Pseudomonadati</taxon>
        <taxon>Pseudomonadota</taxon>
        <taxon>Gammaproteobacteria</taxon>
        <taxon>Thiotrichales</taxon>
        <taxon>Thiotrichaceae</taxon>
        <taxon>Candidatus Thiocaldithrix</taxon>
    </lineage>
</organism>
<dbReference type="PANTHER" id="PTHR30265">
    <property type="entry name" value="RHO-INTERACTING TRANSCRIPTION TERMINATION FACTOR NUSG"/>
    <property type="match status" value="1"/>
</dbReference>
<gene>
    <name evidence="5" type="ORF">QJT80_13315</name>
</gene>
<evidence type="ECO:0000256" key="3">
    <source>
        <dbReference type="ARBA" id="ARBA00023163"/>
    </source>
</evidence>
<proteinExistence type="predicted"/>
<keyword evidence="1" id="KW-0889">Transcription antitermination</keyword>
<dbReference type="GO" id="GO:0005829">
    <property type="term" value="C:cytosol"/>
    <property type="evidence" value="ECO:0007669"/>
    <property type="project" value="TreeGrafter"/>
</dbReference>
<dbReference type="InterPro" id="IPR043425">
    <property type="entry name" value="NusG-like"/>
</dbReference>
<dbReference type="Proteomes" id="UP001300672">
    <property type="component" value="Chromosome"/>
</dbReference>
<evidence type="ECO:0000256" key="1">
    <source>
        <dbReference type="ARBA" id="ARBA00022814"/>
    </source>
</evidence>
<dbReference type="KEGG" id="tdu:QJT80_13315"/>
<dbReference type="InterPro" id="IPR008991">
    <property type="entry name" value="Translation_prot_SH3-like_sf"/>
</dbReference>
<dbReference type="SMART" id="SM00738">
    <property type="entry name" value="NGN"/>
    <property type="match status" value="1"/>
</dbReference>